<dbReference type="AlphaFoldDB" id="A0A6S7KWE7"/>
<name>A0A6S7KWE7_PARCT</name>
<sequence>CKSDISTTFSYPITGSDNYSLPGPITLTCNATGDLQYIQWERLDADGDTLILNSTTTRNVSSNWIATIDNWLLKDKFPFTYRCIAVDSCCRKNVSEPKTLNIRPNSFFS</sequence>
<feature type="non-terminal residue" evidence="1">
    <location>
        <position position="1"/>
    </location>
</feature>
<proteinExistence type="predicted"/>
<evidence type="ECO:0000313" key="1">
    <source>
        <dbReference type="EMBL" id="CAB4024599.1"/>
    </source>
</evidence>
<protein>
    <submittedName>
        <fullName evidence="1">Uncharacterized protein</fullName>
    </submittedName>
</protein>
<gene>
    <name evidence="1" type="ORF">PACLA_8A038961</name>
</gene>
<evidence type="ECO:0000313" key="2">
    <source>
        <dbReference type="Proteomes" id="UP001152795"/>
    </source>
</evidence>
<keyword evidence="2" id="KW-1185">Reference proteome</keyword>
<feature type="non-terminal residue" evidence="1">
    <location>
        <position position="109"/>
    </location>
</feature>
<comment type="caution">
    <text evidence="1">The sequence shown here is derived from an EMBL/GenBank/DDBJ whole genome shotgun (WGS) entry which is preliminary data.</text>
</comment>
<reference evidence="1" key="1">
    <citation type="submission" date="2020-04" db="EMBL/GenBank/DDBJ databases">
        <authorList>
            <person name="Alioto T."/>
            <person name="Alioto T."/>
            <person name="Gomez Garrido J."/>
        </authorList>
    </citation>
    <scope>NUCLEOTIDE SEQUENCE</scope>
    <source>
        <strain evidence="1">A484AB</strain>
    </source>
</reference>
<dbReference type="EMBL" id="CACRXK020013127">
    <property type="protein sequence ID" value="CAB4024599.1"/>
    <property type="molecule type" value="Genomic_DNA"/>
</dbReference>
<accession>A0A6S7KWE7</accession>
<organism evidence="1 2">
    <name type="scientific">Paramuricea clavata</name>
    <name type="common">Red gorgonian</name>
    <name type="synonym">Violescent sea-whip</name>
    <dbReference type="NCBI Taxonomy" id="317549"/>
    <lineage>
        <taxon>Eukaryota</taxon>
        <taxon>Metazoa</taxon>
        <taxon>Cnidaria</taxon>
        <taxon>Anthozoa</taxon>
        <taxon>Octocorallia</taxon>
        <taxon>Malacalcyonacea</taxon>
        <taxon>Plexauridae</taxon>
        <taxon>Paramuricea</taxon>
    </lineage>
</organism>
<dbReference type="Proteomes" id="UP001152795">
    <property type="component" value="Unassembled WGS sequence"/>
</dbReference>